<proteinExistence type="predicted"/>
<sequence>MRQLGNMIIRYLNTSFATTPDVDSSNSWQGGIFPQQKSEKAFEFQEIIRLDTVFVSCESFWSELSNNAEFSFLSGQLQQLAARHWLFIELFCITVVLP</sequence>
<protein>
    <submittedName>
        <fullName evidence="1">Uncharacterized protein</fullName>
    </submittedName>
</protein>
<name>A0AAV4ULV3_9ARAC</name>
<dbReference type="AlphaFoldDB" id="A0AAV4ULV3"/>
<gene>
    <name evidence="1" type="ORF">CDAR_227471</name>
</gene>
<reference evidence="1 2" key="1">
    <citation type="submission" date="2021-06" db="EMBL/GenBank/DDBJ databases">
        <title>Caerostris darwini draft genome.</title>
        <authorList>
            <person name="Kono N."/>
            <person name="Arakawa K."/>
        </authorList>
    </citation>
    <scope>NUCLEOTIDE SEQUENCE [LARGE SCALE GENOMIC DNA]</scope>
</reference>
<organism evidence="1 2">
    <name type="scientific">Caerostris darwini</name>
    <dbReference type="NCBI Taxonomy" id="1538125"/>
    <lineage>
        <taxon>Eukaryota</taxon>
        <taxon>Metazoa</taxon>
        <taxon>Ecdysozoa</taxon>
        <taxon>Arthropoda</taxon>
        <taxon>Chelicerata</taxon>
        <taxon>Arachnida</taxon>
        <taxon>Araneae</taxon>
        <taxon>Araneomorphae</taxon>
        <taxon>Entelegynae</taxon>
        <taxon>Araneoidea</taxon>
        <taxon>Araneidae</taxon>
        <taxon>Caerostris</taxon>
    </lineage>
</organism>
<dbReference type="Proteomes" id="UP001054837">
    <property type="component" value="Unassembled WGS sequence"/>
</dbReference>
<dbReference type="EMBL" id="BPLQ01011543">
    <property type="protein sequence ID" value="GIY58802.1"/>
    <property type="molecule type" value="Genomic_DNA"/>
</dbReference>
<comment type="caution">
    <text evidence="1">The sequence shown here is derived from an EMBL/GenBank/DDBJ whole genome shotgun (WGS) entry which is preliminary data.</text>
</comment>
<evidence type="ECO:0000313" key="1">
    <source>
        <dbReference type="EMBL" id="GIY58802.1"/>
    </source>
</evidence>
<accession>A0AAV4ULV3</accession>
<keyword evidence="2" id="KW-1185">Reference proteome</keyword>
<evidence type="ECO:0000313" key="2">
    <source>
        <dbReference type="Proteomes" id="UP001054837"/>
    </source>
</evidence>